<organism evidence="8 9">
    <name type="scientific">Streptomyces klenkii</name>
    <dbReference type="NCBI Taxonomy" id="1420899"/>
    <lineage>
        <taxon>Bacteria</taxon>
        <taxon>Bacillati</taxon>
        <taxon>Actinomycetota</taxon>
        <taxon>Actinomycetes</taxon>
        <taxon>Kitasatosporales</taxon>
        <taxon>Streptomycetaceae</taxon>
        <taxon>Streptomyces</taxon>
    </lineage>
</organism>
<comment type="cofactor">
    <cofactor evidence="1">
        <name>heme</name>
        <dbReference type="ChEBI" id="CHEBI:30413"/>
    </cofactor>
</comment>
<protein>
    <submittedName>
        <fullName evidence="8">Cytochrome P450</fullName>
    </submittedName>
</protein>
<dbReference type="EMBL" id="RBAM01000001">
    <property type="protein sequence ID" value="RKN77571.1"/>
    <property type="molecule type" value="Genomic_DNA"/>
</dbReference>
<evidence type="ECO:0000256" key="2">
    <source>
        <dbReference type="ARBA" id="ARBA00010617"/>
    </source>
</evidence>
<dbReference type="GO" id="GO:0020037">
    <property type="term" value="F:heme binding"/>
    <property type="evidence" value="ECO:0007669"/>
    <property type="project" value="InterPro"/>
</dbReference>
<sequence length="396" mass="43192">MTASPRELPSLGLEPPEFLRVSPLLRGLQEQAPICRVRTPAGDEGWLVTRHAELKELLHDERFGRSHPDPANAARYVRNPFLDLMITDTDADAGRRTHTETRRLLTPMFSARRVREMAPKVEAVVEAALDEFIAQGAPGDLHGGLSTPVALTVLCDIIGIPPHSRGELMTLLARMALLDSRESVERGQRDLFAFVEGLVGQKRAEPGEDIMTRLSEGGLPEARVAPLAVGLLFAGLDSVVTIMDHGVVLLAGHPKQRAAALADPAAMTHAVEEVLRAAKAGGSILPRYATEDVETGGVTIRAGDLILFDYSLPNFDERAFDAPERFDITRAPNPHLTFAHGIWHCIGAPLARIELNTLFTRLFTRLPGLRLALPADDLRLLEGQLSGGFTKLPVTW</sequence>
<dbReference type="Proteomes" id="UP000270343">
    <property type="component" value="Unassembled WGS sequence"/>
</dbReference>
<dbReference type="Gene3D" id="1.10.630.10">
    <property type="entry name" value="Cytochrome P450"/>
    <property type="match status" value="1"/>
</dbReference>
<dbReference type="SUPFAM" id="SSF48264">
    <property type="entry name" value="Cytochrome P450"/>
    <property type="match status" value="1"/>
</dbReference>
<dbReference type="GO" id="GO:0016705">
    <property type="term" value="F:oxidoreductase activity, acting on paired donors, with incorporation or reduction of molecular oxygen"/>
    <property type="evidence" value="ECO:0007669"/>
    <property type="project" value="InterPro"/>
</dbReference>
<keyword evidence="6" id="KW-0408">Iron</keyword>
<name>A0A3B0BYS2_9ACTN</name>
<evidence type="ECO:0000313" key="8">
    <source>
        <dbReference type="EMBL" id="RKN77571.1"/>
    </source>
</evidence>
<dbReference type="OrthoDB" id="3804058at2"/>
<dbReference type="PANTHER" id="PTHR46696">
    <property type="entry name" value="P450, PUTATIVE (EUROFUNG)-RELATED"/>
    <property type="match status" value="1"/>
</dbReference>
<evidence type="ECO:0000256" key="4">
    <source>
        <dbReference type="ARBA" id="ARBA00022723"/>
    </source>
</evidence>
<keyword evidence="3" id="KW-0349">Heme</keyword>
<evidence type="ECO:0000256" key="7">
    <source>
        <dbReference type="ARBA" id="ARBA00023033"/>
    </source>
</evidence>
<evidence type="ECO:0000256" key="1">
    <source>
        <dbReference type="ARBA" id="ARBA00001971"/>
    </source>
</evidence>
<dbReference type="AlphaFoldDB" id="A0A3B0BYS2"/>
<dbReference type="FunFam" id="1.10.630.10:FF:000018">
    <property type="entry name" value="Cytochrome P450 monooxygenase"/>
    <property type="match status" value="1"/>
</dbReference>
<comment type="caution">
    <text evidence="8">The sequence shown here is derived from an EMBL/GenBank/DDBJ whole genome shotgun (WGS) entry which is preliminary data.</text>
</comment>
<dbReference type="PANTHER" id="PTHR46696:SF5">
    <property type="entry name" value="CYTOCHROME P450 BJ-1"/>
    <property type="match status" value="1"/>
</dbReference>
<comment type="similarity">
    <text evidence="2">Belongs to the cytochrome P450 family.</text>
</comment>
<evidence type="ECO:0000256" key="6">
    <source>
        <dbReference type="ARBA" id="ARBA00023004"/>
    </source>
</evidence>
<gene>
    <name evidence="8" type="ORF">D7231_02355</name>
</gene>
<dbReference type="GO" id="GO:0005506">
    <property type="term" value="F:iron ion binding"/>
    <property type="evidence" value="ECO:0007669"/>
    <property type="project" value="InterPro"/>
</dbReference>
<keyword evidence="7" id="KW-0503">Monooxygenase</keyword>
<keyword evidence="5" id="KW-0560">Oxidoreductase</keyword>
<dbReference type="GO" id="GO:0004497">
    <property type="term" value="F:monooxygenase activity"/>
    <property type="evidence" value="ECO:0007669"/>
    <property type="project" value="UniProtKB-KW"/>
</dbReference>
<accession>A0A3B0BYS2</accession>
<proteinExistence type="inferred from homology"/>
<dbReference type="CDD" id="cd11031">
    <property type="entry name" value="Cyp158A-like"/>
    <property type="match status" value="1"/>
</dbReference>
<evidence type="ECO:0000256" key="3">
    <source>
        <dbReference type="ARBA" id="ARBA00022617"/>
    </source>
</evidence>
<dbReference type="InterPro" id="IPR036396">
    <property type="entry name" value="Cyt_P450_sf"/>
</dbReference>
<dbReference type="RefSeq" id="WP_120753185.1">
    <property type="nucleotide sequence ID" value="NZ_RBAM01000001.1"/>
</dbReference>
<dbReference type="Pfam" id="PF00067">
    <property type="entry name" value="p450"/>
    <property type="match status" value="1"/>
</dbReference>
<reference evidence="8 9" key="1">
    <citation type="journal article" date="2015" name="Antonie Van Leeuwenhoek">
        <title>Streptomyces klenkii sp. nov., isolated from deep marine sediment.</title>
        <authorList>
            <person name="Veyisoglu A."/>
            <person name="Sahin N."/>
        </authorList>
    </citation>
    <scope>NUCLEOTIDE SEQUENCE [LARGE SCALE GENOMIC DNA]</scope>
    <source>
        <strain evidence="8 9">KCTC 29202</strain>
    </source>
</reference>
<keyword evidence="4" id="KW-0479">Metal-binding</keyword>
<keyword evidence="9" id="KW-1185">Reference proteome</keyword>
<dbReference type="InterPro" id="IPR001128">
    <property type="entry name" value="Cyt_P450"/>
</dbReference>
<evidence type="ECO:0000256" key="5">
    <source>
        <dbReference type="ARBA" id="ARBA00023002"/>
    </source>
</evidence>
<evidence type="ECO:0000313" key="9">
    <source>
        <dbReference type="Proteomes" id="UP000270343"/>
    </source>
</evidence>